<evidence type="ECO:0000313" key="3">
    <source>
        <dbReference type="EMBL" id="KAI9246117.1"/>
    </source>
</evidence>
<dbReference type="InterPro" id="IPR001810">
    <property type="entry name" value="F-box_dom"/>
</dbReference>
<dbReference type="Pfam" id="PF12937">
    <property type="entry name" value="F-box-like"/>
    <property type="match status" value="1"/>
</dbReference>
<evidence type="ECO:0000259" key="2">
    <source>
        <dbReference type="Pfam" id="PF12937"/>
    </source>
</evidence>
<evidence type="ECO:0000313" key="4">
    <source>
        <dbReference type="Proteomes" id="UP001209540"/>
    </source>
</evidence>
<dbReference type="AlphaFoldDB" id="A0AAD5P9D7"/>
<organism evidence="3 4">
    <name type="scientific">Phascolomyces articulosus</name>
    <dbReference type="NCBI Taxonomy" id="60185"/>
    <lineage>
        <taxon>Eukaryota</taxon>
        <taxon>Fungi</taxon>
        <taxon>Fungi incertae sedis</taxon>
        <taxon>Mucoromycota</taxon>
        <taxon>Mucoromycotina</taxon>
        <taxon>Mucoromycetes</taxon>
        <taxon>Mucorales</taxon>
        <taxon>Lichtheimiaceae</taxon>
        <taxon>Phascolomyces</taxon>
    </lineage>
</organism>
<dbReference type="GO" id="GO:0019005">
    <property type="term" value="C:SCF ubiquitin ligase complex"/>
    <property type="evidence" value="ECO:0007669"/>
    <property type="project" value="TreeGrafter"/>
</dbReference>
<evidence type="ECO:0000256" key="1">
    <source>
        <dbReference type="SAM" id="MobiDB-lite"/>
    </source>
</evidence>
<dbReference type="SUPFAM" id="SSF81383">
    <property type="entry name" value="F-box domain"/>
    <property type="match status" value="1"/>
</dbReference>
<name>A0AAD5P9D7_9FUNG</name>
<dbReference type="GO" id="GO:0031146">
    <property type="term" value="P:SCF-dependent proteasomal ubiquitin-dependent protein catabolic process"/>
    <property type="evidence" value="ECO:0007669"/>
    <property type="project" value="TreeGrafter"/>
</dbReference>
<comment type="caution">
    <text evidence="3">The sequence shown here is derived from an EMBL/GenBank/DDBJ whole genome shotgun (WGS) entry which is preliminary data.</text>
</comment>
<feature type="compositionally biased region" description="Polar residues" evidence="1">
    <location>
        <begin position="592"/>
        <end position="608"/>
    </location>
</feature>
<protein>
    <recommendedName>
        <fullName evidence="2">F-box domain-containing protein</fullName>
    </recommendedName>
</protein>
<reference evidence="3" key="1">
    <citation type="journal article" date="2022" name="IScience">
        <title>Evolution of zygomycete secretomes and the origins of terrestrial fungal ecologies.</title>
        <authorList>
            <person name="Chang Y."/>
            <person name="Wang Y."/>
            <person name="Mondo S."/>
            <person name="Ahrendt S."/>
            <person name="Andreopoulos W."/>
            <person name="Barry K."/>
            <person name="Beard J."/>
            <person name="Benny G.L."/>
            <person name="Blankenship S."/>
            <person name="Bonito G."/>
            <person name="Cuomo C."/>
            <person name="Desiro A."/>
            <person name="Gervers K.A."/>
            <person name="Hundley H."/>
            <person name="Kuo A."/>
            <person name="LaButti K."/>
            <person name="Lang B.F."/>
            <person name="Lipzen A."/>
            <person name="O'Donnell K."/>
            <person name="Pangilinan J."/>
            <person name="Reynolds N."/>
            <person name="Sandor L."/>
            <person name="Smith M.E."/>
            <person name="Tsang A."/>
            <person name="Grigoriev I.V."/>
            <person name="Stajich J.E."/>
            <person name="Spatafora J.W."/>
        </authorList>
    </citation>
    <scope>NUCLEOTIDE SEQUENCE</scope>
    <source>
        <strain evidence="3">RSA 2281</strain>
    </source>
</reference>
<accession>A0AAD5P9D7</accession>
<dbReference type="PANTHER" id="PTHR13318:SF95">
    <property type="entry name" value="F-BOX PROTEIN YLR352W"/>
    <property type="match status" value="1"/>
</dbReference>
<dbReference type="Gene3D" id="1.20.1280.50">
    <property type="match status" value="1"/>
</dbReference>
<sequence>MTLGANGDSVAVNGNMNRDFTIALPFDIVSIIFSHVTKSDCLNCMGVSRTWFDHIPQYTTTLWKELTLSSLETLNNDLLLRCLGPHLKKLRLQRLNECEIAMIIETLVQKGECSSIRTLEFFQCRTIDRRMLSEAFQPILDSLVDLSFLRHTHAMDLHGFLRICCPKKLTHFTFDTSGSPRHAMIMDRDYSTAPPPHKEPPLPQFQFTYLSLHATLYRYEIDYVLQQCSRLTCLLFDSVKPYGHTMMHVIKACVQICPSIQCLAWGRIQLDFVSHWKSKASSSSSLKQQQNGLQEIVCGSFYHGGHSFSQMILAHHHTLEIIRLERLQNQSIDPWHPIIAQQPVLHQSEILFEKLRIIHLKNIHIHSESLARWISHCPGLQELSLHSITSESFFWLEKVFEALERSKATLKQLGITHDKQHPVLEEGNDNDNENALISIDDSDIALTQHHYDNDDDWGPIYYYLMQTQHQKLEFICLAGKGLITNGILEALTKKSNASTLKRISLQYSTKDNNKITLEGLRVFAHNLHWVLDELRITEDHYQQDINNDNASYSETLLTDDILHLLSGKVKRLALQGCTNITPEGLKTYLQKSAPQRQEQRHSNTNSKDNVVLLNDDSNRNCSLEYLEIIQCGDAIDNDLITIAYAKSLLGTHHLPADQQELIASLQQQLQQQQQLLASLLLPTPQPTAHSHSLPTRHHYE</sequence>
<gene>
    <name evidence="3" type="ORF">BDA99DRAFT_565697</name>
</gene>
<dbReference type="InterPro" id="IPR036047">
    <property type="entry name" value="F-box-like_dom_sf"/>
</dbReference>
<reference evidence="3" key="2">
    <citation type="submission" date="2023-02" db="EMBL/GenBank/DDBJ databases">
        <authorList>
            <consortium name="DOE Joint Genome Institute"/>
            <person name="Mondo S.J."/>
            <person name="Chang Y."/>
            <person name="Wang Y."/>
            <person name="Ahrendt S."/>
            <person name="Andreopoulos W."/>
            <person name="Barry K."/>
            <person name="Beard J."/>
            <person name="Benny G.L."/>
            <person name="Blankenship S."/>
            <person name="Bonito G."/>
            <person name="Cuomo C."/>
            <person name="Desiro A."/>
            <person name="Gervers K.A."/>
            <person name="Hundley H."/>
            <person name="Kuo A."/>
            <person name="LaButti K."/>
            <person name="Lang B.F."/>
            <person name="Lipzen A."/>
            <person name="O'Donnell K."/>
            <person name="Pangilinan J."/>
            <person name="Reynolds N."/>
            <person name="Sandor L."/>
            <person name="Smith M.W."/>
            <person name="Tsang A."/>
            <person name="Grigoriev I.V."/>
            <person name="Stajich J.E."/>
            <person name="Spatafora J.W."/>
        </authorList>
    </citation>
    <scope>NUCLEOTIDE SEQUENCE</scope>
    <source>
        <strain evidence="3">RSA 2281</strain>
    </source>
</reference>
<dbReference type="Proteomes" id="UP001209540">
    <property type="component" value="Unassembled WGS sequence"/>
</dbReference>
<dbReference type="SUPFAM" id="SSF52047">
    <property type="entry name" value="RNI-like"/>
    <property type="match status" value="1"/>
</dbReference>
<proteinExistence type="predicted"/>
<feature type="domain" description="F-box" evidence="2">
    <location>
        <begin position="23"/>
        <end position="68"/>
    </location>
</feature>
<feature type="region of interest" description="Disordered" evidence="1">
    <location>
        <begin position="592"/>
        <end position="611"/>
    </location>
</feature>
<dbReference type="PANTHER" id="PTHR13318">
    <property type="entry name" value="PARTNER OF PAIRED, ISOFORM B-RELATED"/>
    <property type="match status" value="1"/>
</dbReference>
<keyword evidence="4" id="KW-1185">Reference proteome</keyword>
<dbReference type="EMBL" id="JAIXMP010000048">
    <property type="protein sequence ID" value="KAI9246117.1"/>
    <property type="molecule type" value="Genomic_DNA"/>
</dbReference>